<keyword evidence="2" id="KW-1185">Reference proteome</keyword>
<gene>
    <name evidence="1" type="ORF">K6L26_20460</name>
</gene>
<name>A0ACD1FQ25_MYCFR</name>
<organism evidence="1 2">
    <name type="scientific">Mycolicibacterium farcinogenes</name>
    <name type="common">Mycobacterium farcinogenes</name>
    <dbReference type="NCBI Taxonomy" id="1802"/>
    <lineage>
        <taxon>Bacteria</taxon>
        <taxon>Bacillati</taxon>
        <taxon>Actinomycetota</taxon>
        <taxon>Actinomycetes</taxon>
        <taxon>Mycobacteriales</taxon>
        <taxon>Mycobacteriaceae</taxon>
        <taxon>Mycolicibacterium</taxon>
    </lineage>
</organism>
<dbReference type="Proteomes" id="UP000825598">
    <property type="component" value="Chromosome"/>
</dbReference>
<evidence type="ECO:0000313" key="1">
    <source>
        <dbReference type="EMBL" id="QZH69188.1"/>
    </source>
</evidence>
<evidence type="ECO:0000313" key="2">
    <source>
        <dbReference type="Proteomes" id="UP000825598"/>
    </source>
</evidence>
<proteinExistence type="predicted"/>
<reference evidence="1" key="1">
    <citation type="submission" date="2021-07" db="EMBL/GenBank/DDBJ databases">
        <title>Complete Genome Sequences of Mycobacterium farcinogenes Isolated from Clinical Specimens from Patients in Thailand.</title>
        <authorList>
            <person name="Sodsai P."/>
        </authorList>
    </citation>
    <scope>NUCLEOTIDE SEQUENCE</scope>
    <source>
        <strain evidence="1">BKK/CU-MFGFA-001</strain>
    </source>
</reference>
<sequence>MDTSRTVERPFYHAVGNEERVFAAAFRQKLPVLLKGPTGCGKTRFVEAMAHEMGRPLITVACHDDLTTADLVGRFLLCGGETEWVDGPLTRAVREGAICYLDEVVEARQDTTVVLHPLADHRRTLPIERLGETLTATAEFCLVVSYNPGYQSVLKDLKDSTRQRMVAIEFDYPAPDIERIIVQRESGIGANTAEDLVRLAQAIRRLDGAGLREVASTRVLIAAARLAQAGLSVREAAEAAIVAPLTDDHAVGASLRKLLEVYLAGQPSN</sequence>
<accession>A0ACD1FQ25</accession>
<protein>
    <submittedName>
        <fullName evidence="1">CbbQ/NirQ/NorQ/GpvN family protein</fullName>
    </submittedName>
</protein>
<dbReference type="EMBL" id="CP081673">
    <property type="protein sequence ID" value="QZH69188.1"/>
    <property type="molecule type" value="Genomic_DNA"/>
</dbReference>